<sequence>MNEMHKLLKHTVDSHASDLHLSTGSPVMMRVHGSMQKSNENILNPEKARNLIDQILTPEQNELLLKNFELDFSYEVPGIGRFRVNVFLQRLGLGAVFRVIPETILSMKDLGLPDTIRDLIDLETGLIVVTGPTGCGKSTTLASMIDYINTEKNGHIITIEDPIEFIHVSKNCIVNQREIGSTTISFANALRSALREDPDYVLVGEMRDLETISLALTAAETGHLVFGTLHTSSAPKTITRVIDVFPGGDQDRIRVQLSESLQGVIAQRLYPRRDIVGRIAAYEIMIATQAVRNIIREKKIFQIESVIQTGRQQGMQNLEQAKRRLVSEGKLSSQYIEDKTTLY</sequence>
<evidence type="ECO:0000313" key="3">
    <source>
        <dbReference type="EMBL" id="OGC40533.1"/>
    </source>
</evidence>
<dbReference type="NCBIfam" id="TIGR01420">
    <property type="entry name" value="pilT_fam"/>
    <property type="match status" value="1"/>
</dbReference>
<dbReference type="Proteomes" id="UP000177025">
    <property type="component" value="Unassembled WGS sequence"/>
</dbReference>
<evidence type="ECO:0000256" key="1">
    <source>
        <dbReference type="ARBA" id="ARBA00006611"/>
    </source>
</evidence>
<comment type="similarity">
    <text evidence="1">Belongs to the GSP E family.</text>
</comment>
<dbReference type="EMBL" id="MEUM01000124">
    <property type="protein sequence ID" value="OGC40533.1"/>
    <property type="molecule type" value="Genomic_DNA"/>
</dbReference>
<dbReference type="Gene3D" id="3.40.50.300">
    <property type="entry name" value="P-loop containing nucleotide triphosphate hydrolases"/>
    <property type="match status" value="1"/>
</dbReference>
<dbReference type="GO" id="GO:0016887">
    <property type="term" value="F:ATP hydrolysis activity"/>
    <property type="evidence" value="ECO:0007669"/>
    <property type="project" value="InterPro"/>
</dbReference>
<dbReference type="InterPro" id="IPR006321">
    <property type="entry name" value="PilT/PilU"/>
</dbReference>
<accession>A0A1F4U8B9</accession>
<evidence type="ECO:0000313" key="4">
    <source>
        <dbReference type="Proteomes" id="UP000177025"/>
    </source>
</evidence>
<organism evidence="3 4">
    <name type="scientific">candidate division WOR-3 bacterium RBG_13_43_14</name>
    <dbReference type="NCBI Taxonomy" id="1802590"/>
    <lineage>
        <taxon>Bacteria</taxon>
        <taxon>Bacteria division WOR-3</taxon>
    </lineage>
</organism>
<dbReference type="PANTHER" id="PTHR30486:SF6">
    <property type="entry name" value="TYPE IV PILUS RETRACTATION ATPASE PILT"/>
    <property type="match status" value="1"/>
</dbReference>
<protein>
    <submittedName>
        <fullName evidence="3">Twitching motility protein PilT</fullName>
    </submittedName>
</protein>
<gene>
    <name evidence="3" type="ORF">A2Y85_01425</name>
</gene>
<dbReference type="AlphaFoldDB" id="A0A1F4U8B9"/>
<dbReference type="PANTHER" id="PTHR30486">
    <property type="entry name" value="TWITCHING MOTILITY PROTEIN PILT"/>
    <property type="match status" value="1"/>
</dbReference>
<dbReference type="PROSITE" id="PS00662">
    <property type="entry name" value="T2SP_E"/>
    <property type="match status" value="1"/>
</dbReference>
<dbReference type="GO" id="GO:0005524">
    <property type="term" value="F:ATP binding"/>
    <property type="evidence" value="ECO:0007669"/>
    <property type="project" value="InterPro"/>
</dbReference>
<dbReference type="SUPFAM" id="SSF52540">
    <property type="entry name" value="P-loop containing nucleoside triphosphate hydrolases"/>
    <property type="match status" value="1"/>
</dbReference>
<feature type="domain" description="Bacterial type II secretion system protein E" evidence="2">
    <location>
        <begin position="194"/>
        <end position="208"/>
    </location>
</feature>
<evidence type="ECO:0000259" key="2">
    <source>
        <dbReference type="PROSITE" id="PS00662"/>
    </source>
</evidence>
<reference evidence="3 4" key="1">
    <citation type="journal article" date="2016" name="Nat. Commun.">
        <title>Thousands of microbial genomes shed light on interconnected biogeochemical processes in an aquifer system.</title>
        <authorList>
            <person name="Anantharaman K."/>
            <person name="Brown C.T."/>
            <person name="Hug L.A."/>
            <person name="Sharon I."/>
            <person name="Castelle C.J."/>
            <person name="Probst A.J."/>
            <person name="Thomas B.C."/>
            <person name="Singh A."/>
            <person name="Wilkins M.J."/>
            <person name="Karaoz U."/>
            <person name="Brodie E.L."/>
            <person name="Williams K.H."/>
            <person name="Hubbard S.S."/>
            <person name="Banfield J.F."/>
        </authorList>
    </citation>
    <scope>NUCLEOTIDE SEQUENCE [LARGE SCALE GENOMIC DNA]</scope>
</reference>
<name>A0A1F4U8B9_UNCW3</name>
<dbReference type="InterPro" id="IPR001482">
    <property type="entry name" value="T2SS/T4SS_dom"/>
</dbReference>
<comment type="caution">
    <text evidence="3">The sequence shown here is derived from an EMBL/GenBank/DDBJ whole genome shotgun (WGS) entry which is preliminary data.</text>
</comment>
<dbReference type="CDD" id="cd01131">
    <property type="entry name" value="PilT"/>
    <property type="match status" value="1"/>
</dbReference>
<dbReference type="InterPro" id="IPR027417">
    <property type="entry name" value="P-loop_NTPase"/>
</dbReference>
<dbReference type="Pfam" id="PF00437">
    <property type="entry name" value="T2SSE"/>
    <property type="match status" value="1"/>
</dbReference>
<dbReference type="InterPro" id="IPR050921">
    <property type="entry name" value="T4SS_GSP_E_ATPase"/>
</dbReference>
<dbReference type="Gene3D" id="3.30.450.90">
    <property type="match status" value="1"/>
</dbReference>
<proteinExistence type="inferred from homology"/>